<proteinExistence type="predicted"/>
<name>A0A822YF14_NELNU</name>
<evidence type="ECO:0000313" key="2">
    <source>
        <dbReference type="Proteomes" id="UP000607653"/>
    </source>
</evidence>
<gene>
    <name evidence="1" type="ORF">HUJ06_031307</name>
</gene>
<sequence>MLLACVSPDERSEVSRIRCFRRCSVRLRLLPHIHCSEGKRRKEQIAEEKGKNSTIIFPVFFILLSPKRPRKAETYPIPPGCLHSKALVITQCSCSEMKTGVHH</sequence>
<reference evidence="1 2" key="1">
    <citation type="journal article" date="2020" name="Mol. Biol. Evol.">
        <title>Distinct Expression and Methylation Patterns for Genes with Different Fates following a Single Whole-Genome Duplication in Flowering Plants.</title>
        <authorList>
            <person name="Shi T."/>
            <person name="Rahmani R.S."/>
            <person name="Gugger P.F."/>
            <person name="Wang M."/>
            <person name="Li H."/>
            <person name="Zhang Y."/>
            <person name="Li Z."/>
            <person name="Wang Q."/>
            <person name="Van de Peer Y."/>
            <person name="Marchal K."/>
            <person name="Chen J."/>
        </authorList>
    </citation>
    <scope>NUCLEOTIDE SEQUENCE [LARGE SCALE GENOMIC DNA]</scope>
    <source>
        <tissue evidence="1">Leaf</tissue>
    </source>
</reference>
<dbReference type="AlphaFoldDB" id="A0A822YF14"/>
<protein>
    <submittedName>
        <fullName evidence="1">Uncharacterized protein</fullName>
    </submittedName>
</protein>
<evidence type="ECO:0000313" key="1">
    <source>
        <dbReference type="EMBL" id="DAD29839.1"/>
    </source>
</evidence>
<keyword evidence="2" id="KW-1185">Reference proteome</keyword>
<dbReference type="EMBL" id="DUZY01000002">
    <property type="protein sequence ID" value="DAD29839.1"/>
    <property type="molecule type" value="Genomic_DNA"/>
</dbReference>
<accession>A0A822YF14</accession>
<comment type="caution">
    <text evidence="1">The sequence shown here is derived from an EMBL/GenBank/DDBJ whole genome shotgun (WGS) entry which is preliminary data.</text>
</comment>
<dbReference type="Proteomes" id="UP000607653">
    <property type="component" value="Unassembled WGS sequence"/>
</dbReference>
<organism evidence="1 2">
    <name type="scientific">Nelumbo nucifera</name>
    <name type="common">Sacred lotus</name>
    <dbReference type="NCBI Taxonomy" id="4432"/>
    <lineage>
        <taxon>Eukaryota</taxon>
        <taxon>Viridiplantae</taxon>
        <taxon>Streptophyta</taxon>
        <taxon>Embryophyta</taxon>
        <taxon>Tracheophyta</taxon>
        <taxon>Spermatophyta</taxon>
        <taxon>Magnoliopsida</taxon>
        <taxon>Proteales</taxon>
        <taxon>Nelumbonaceae</taxon>
        <taxon>Nelumbo</taxon>
    </lineage>
</organism>